<gene>
    <name evidence="2" type="ORF">ABH903_002451</name>
</gene>
<organism evidence="2 3">
    <name type="scientific">Brevibacterium epidermidis</name>
    <dbReference type="NCBI Taxonomy" id="1698"/>
    <lineage>
        <taxon>Bacteria</taxon>
        <taxon>Bacillati</taxon>
        <taxon>Actinomycetota</taxon>
        <taxon>Actinomycetes</taxon>
        <taxon>Micrococcales</taxon>
        <taxon>Brevibacteriaceae</taxon>
        <taxon>Brevibacterium</taxon>
    </lineage>
</organism>
<evidence type="ECO:0000313" key="2">
    <source>
        <dbReference type="EMBL" id="MEY9259419.1"/>
    </source>
</evidence>
<name>A0ABV4EMC9_BREEP</name>
<evidence type="ECO:0000313" key="3">
    <source>
        <dbReference type="Proteomes" id="UP001565435"/>
    </source>
</evidence>
<reference evidence="2 3" key="1">
    <citation type="submission" date="2024-07" db="EMBL/GenBank/DDBJ databases">
        <title>Mealworm larvae gut microbial communities from Newark, Delaware, USA.</title>
        <authorList>
            <person name="Blenner M."/>
        </authorList>
    </citation>
    <scope>NUCLEOTIDE SEQUENCE [LARGE SCALE GENOMIC DNA]</scope>
    <source>
        <strain evidence="2 3">UD i117</strain>
    </source>
</reference>
<dbReference type="EMBL" id="JBGBYS010000014">
    <property type="protein sequence ID" value="MEY9259419.1"/>
    <property type="molecule type" value="Genomic_DNA"/>
</dbReference>
<comment type="caution">
    <text evidence="2">The sequence shown here is derived from an EMBL/GenBank/DDBJ whole genome shotgun (WGS) entry which is preliminary data.</text>
</comment>
<keyword evidence="3" id="KW-1185">Reference proteome</keyword>
<dbReference type="RefSeq" id="WP_268746063.1">
    <property type="nucleotide sequence ID" value="NZ_JBGBYS010000014.1"/>
</dbReference>
<accession>A0ABV4EMC9</accession>
<feature type="region of interest" description="Disordered" evidence="1">
    <location>
        <begin position="1"/>
        <end position="27"/>
    </location>
</feature>
<sequence length="41" mass="4264">MSSSERLTDEERRRGGVPGSYVGEGTAASVGDVSVGEFCLD</sequence>
<evidence type="ECO:0000256" key="1">
    <source>
        <dbReference type="SAM" id="MobiDB-lite"/>
    </source>
</evidence>
<protein>
    <submittedName>
        <fullName evidence="2">Uncharacterized protein</fullName>
    </submittedName>
</protein>
<dbReference type="Proteomes" id="UP001565435">
    <property type="component" value="Unassembled WGS sequence"/>
</dbReference>
<proteinExistence type="predicted"/>
<feature type="compositionally biased region" description="Basic and acidic residues" evidence="1">
    <location>
        <begin position="1"/>
        <end position="14"/>
    </location>
</feature>